<dbReference type="Pfam" id="PF21459">
    <property type="entry name" value="INI1_DNA-bd"/>
    <property type="match status" value="1"/>
</dbReference>
<dbReference type="GO" id="GO:0008270">
    <property type="term" value="F:zinc ion binding"/>
    <property type="evidence" value="ECO:0007669"/>
    <property type="project" value="UniProtKB-KW"/>
</dbReference>
<name>A0A8J2JFN4_9HEXA</name>
<evidence type="ECO:0000259" key="10">
    <source>
        <dbReference type="PROSITE" id="PS50089"/>
    </source>
</evidence>
<evidence type="ECO:0000256" key="1">
    <source>
        <dbReference type="ARBA" id="ARBA00004123"/>
    </source>
</evidence>
<keyword evidence="3 8" id="KW-0479">Metal-binding</keyword>
<gene>
    <name evidence="11" type="ORF">AFUS01_LOCUS2741</name>
</gene>
<feature type="region of interest" description="Disordered" evidence="9">
    <location>
        <begin position="93"/>
        <end position="126"/>
    </location>
</feature>
<reference evidence="11" key="1">
    <citation type="submission" date="2021-06" db="EMBL/GenBank/DDBJ databases">
        <authorList>
            <person name="Hodson N. C."/>
            <person name="Mongue J. A."/>
            <person name="Jaron S. K."/>
        </authorList>
    </citation>
    <scope>NUCLEOTIDE SEQUENCE</scope>
</reference>
<comment type="subcellular location">
    <subcellularLocation>
        <location evidence="1">Nucleus</location>
    </subcellularLocation>
</comment>
<keyword evidence="6" id="KW-0804">Transcription</keyword>
<dbReference type="InterPro" id="IPR006939">
    <property type="entry name" value="SNF5"/>
</dbReference>
<sequence>MALVRTYGDKPVSFQLEDNGEFYCVGSEVGNYLRMFRGSLYKRYPGLTRRTITNEERKRLSELGLSQHVLASNISLLRAVEVDEIIDGNDDKYKANSVHSLDTPAPSSRETKTKKPTQWVPMLPNSSHLDAVPQATQISRNRVTTKKVRTFPLCFDDTEPNSVLENAMQPEVLVPIRLDMEIEGQKLRDTFTWNKNESLVTPEQFAEILCDDLDLNPATFVAAIAQAIRQQIDAFPTDNILEEQTDQRVIIKLNIHVGNTSLVDQIEWDMSEKDNNAEKFAVRYCADLGLGAPLPTVEIPMRHAAEVGVWTPFLETLTDAEMEKKMRDQDRNTRRMRRLANTTTCVVAYFVIKNNLLLLDDSSETRCCCISSILKFLYCGTGNDLFLNPVILIVVYFLAHAFIRIVRMPNPPWKEWKTIKNRAVEVYKKPVELSFVLKLKEDSTQIPDCVTFHLKTNRPARIKLYWGVSVTYIFELMRCSWNDFNEAVSNPNGDENVGSKKSKSLVDFCQAIVDCPLEESDDGTFDDMISVSPPANLKWKDLVNKYRYPLAIVVYRPENTVDTNESFESGEEIHGLFTLLHVKSDTFPMPTTVLAHYIKMDNGNTFLLKPLYLVEDDTLLDDESANQENAAAEDLSLGTSPNSFPGVSCSVCQTLPVSRAILPCGHVCLCVQCFEKVERCPICRGEMQFFFRTRDEDYATNLRLEPEVPRNRSWFEFFEDVLLREP</sequence>
<feature type="compositionally biased region" description="Polar residues" evidence="9">
    <location>
        <begin position="97"/>
        <end position="108"/>
    </location>
</feature>
<keyword evidence="5" id="KW-0805">Transcription regulation</keyword>
<dbReference type="Proteomes" id="UP000708208">
    <property type="component" value="Unassembled WGS sequence"/>
</dbReference>
<keyword evidence="4" id="KW-0862">Zinc</keyword>
<organism evidence="11 12">
    <name type="scientific">Allacma fusca</name>
    <dbReference type="NCBI Taxonomy" id="39272"/>
    <lineage>
        <taxon>Eukaryota</taxon>
        <taxon>Metazoa</taxon>
        <taxon>Ecdysozoa</taxon>
        <taxon>Arthropoda</taxon>
        <taxon>Hexapoda</taxon>
        <taxon>Collembola</taxon>
        <taxon>Symphypleona</taxon>
        <taxon>Sminthuridae</taxon>
        <taxon>Allacma</taxon>
    </lineage>
</organism>
<dbReference type="EMBL" id="CAJVCH010015867">
    <property type="protein sequence ID" value="CAG7680434.1"/>
    <property type="molecule type" value="Genomic_DNA"/>
</dbReference>
<keyword evidence="3 8" id="KW-0863">Zinc-finger</keyword>
<protein>
    <recommendedName>
        <fullName evidence="10">RING-type domain-containing protein</fullName>
    </recommendedName>
</protein>
<evidence type="ECO:0000313" key="11">
    <source>
        <dbReference type="EMBL" id="CAG7680434.1"/>
    </source>
</evidence>
<evidence type="ECO:0000256" key="4">
    <source>
        <dbReference type="ARBA" id="ARBA00022833"/>
    </source>
</evidence>
<dbReference type="PANTHER" id="PTHR10019">
    <property type="entry name" value="SNF5"/>
    <property type="match status" value="1"/>
</dbReference>
<dbReference type="InterPro" id="IPR001841">
    <property type="entry name" value="Znf_RING"/>
</dbReference>
<keyword evidence="7" id="KW-0539">Nucleus</keyword>
<dbReference type="PROSITE" id="PS50089">
    <property type="entry name" value="ZF_RING_2"/>
    <property type="match status" value="1"/>
</dbReference>
<evidence type="ECO:0000256" key="9">
    <source>
        <dbReference type="SAM" id="MobiDB-lite"/>
    </source>
</evidence>
<evidence type="ECO:0000256" key="5">
    <source>
        <dbReference type="ARBA" id="ARBA00023015"/>
    </source>
</evidence>
<evidence type="ECO:0000313" key="12">
    <source>
        <dbReference type="Proteomes" id="UP000708208"/>
    </source>
</evidence>
<dbReference type="OrthoDB" id="515064at2759"/>
<evidence type="ECO:0000256" key="2">
    <source>
        <dbReference type="ARBA" id="ARBA00010239"/>
    </source>
</evidence>
<dbReference type="CDD" id="cd21086">
    <property type="entry name" value="WH_NTD_SMARCB1"/>
    <property type="match status" value="1"/>
</dbReference>
<evidence type="ECO:0000256" key="3">
    <source>
        <dbReference type="ARBA" id="ARBA00022771"/>
    </source>
</evidence>
<dbReference type="GO" id="GO:0006338">
    <property type="term" value="P:chromatin remodeling"/>
    <property type="evidence" value="ECO:0007669"/>
    <property type="project" value="InterPro"/>
</dbReference>
<accession>A0A8J2JFN4</accession>
<dbReference type="AlphaFoldDB" id="A0A8J2JFN4"/>
<comment type="similarity">
    <text evidence="2">Belongs to the SNF5 family.</text>
</comment>
<dbReference type="Pfam" id="PF13920">
    <property type="entry name" value="zf-C3HC4_3"/>
    <property type="match status" value="1"/>
</dbReference>
<comment type="caution">
    <text evidence="11">The sequence shown here is derived from an EMBL/GenBank/DDBJ whole genome shotgun (WGS) entry which is preliminary data.</text>
</comment>
<evidence type="ECO:0000256" key="8">
    <source>
        <dbReference type="PROSITE-ProRule" id="PRU00175"/>
    </source>
</evidence>
<keyword evidence="12" id="KW-1185">Reference proteome</keyword>
<dbReference type="Pfam" id="PF04855">
    <property type="entry name" value="SNF5"/>
    <property type="match status" value="1"/>
</dbReference>
<dbReference type="GO" id="GO:0000228">
    <property type="term" value="C:nuclear chromosome"/>
    <property type="evidence" value="ECO:0007669"/>
    <property type="project" value="InterPro"/>
</dbReference>
<evidence type="ECO:0000256" key="7">
    <source>
        <dbReference type="ARBA" id="ARBA00023242"/>
    </source>
</evidence>
<dbReference type="InterPro" id="IPR048664">
    <property type="entry name" value="INI1_DNA-bd"/>
</dbReference>
<evidence type="ECO:0000256" key="6">
    <source>
        <dbReference type="ARBA" id="ARBA00023163"/>
    </source>
</evidence>
<feature type="domain" description="RING-type" evidence="10">
    <location>
        <begin position="649"/>
        <end position="684"/>
    </location>
</feature>
<proteinExistence type="inferred from homology"/>